<reference evidence="1 2" key="1">
    <citation type="journal article" date="2021" name="BMC Biol.">
        <title>Horizontally acquired antibacterial genes associated with adaptive radiation of ladybird beetles.</title>
        <authorList>
            <person name="Li H.S."/>
            <person name="Tang X.F."/>
            <person name="Huang Y.H."/>
            <person name="Xu Z.Y."/>
            <person name="Chen M.L."/>
            <person name="Du X.Y."/>
            <person name="Qiu B.Y."/>
            <person name="Chen P.T."/>
            <person name="Zhang W."/>
            <person name="Slipinski A."/>
            <person name="Escalona H.E."/>
            <person name="Waterhouse R.M."/>
            <person name="Zwick A."/>
            <person name="Pang H."/>
        </authorList>
    </citation>
    <scope>NUCLEOTIDE SEQUENCE [LARGE SCALE GENOMIC DNA]</scope>
    <source>
        <strain evidence="1">SYSU2018</strain>
    </source>
</reference>
<comment type="caution">
    <text evidence="1">The sequence shown here is derived from an EMBL/GenBank/DDBJ whole genome shotgun (WGS) entry which is preliminary data.</text>
</comment>
<organism evidence="1 2">
    <name type="scientific">Cryptolaemus montrouzieri</name>
    <dbReference type="NCBI Taxonomy" id="559131"/>
    <lineage>
        <taxon>Eukaryota</taxon>
        <taxon>Metazoa</taxon>
        <taxon>Ecdysozoa</taxon>
        <taxon>Arthropoda</taxon>
        <taxon>Hexapoda</taxon>
        <taxon>Insecta</taxon>
        <taxon>Pterygota</taxon>
        <taxon>Neoptera</taxon>
        <taxon>Endopterygota</taxon>
        <taxon>Coleoptera</taxon>
        <taxon>Polyphaga</taxon>
        <taxon>Cucujiformia</taxon>
        <taxon>Coccinelloidea</taxon>
        <taxon>Coccinellidae</taxon>
        <taxon>Scymninae</taxon>
        <taxon>Scymnini</taxon>
        <taxon>Cryptolaemus</taxon>
    </lineage>
</organism>
<dbReference type="EMBL" id="JABFTP020000185">
    <property type="protein sequence ID" value="KAL3287165.1"/>
    <property type="molecule type" value="Genomic_DNA"/>
</dbReference>
<evidence type="ECO:0000313" key="1">
    <source>
        <dbReference type="EMBL" id="KAL3287165.1"/>
    </source>
</evidence>
<keyword evidence="2" id="KW-1185">Reference proteome</keyword>
<sequence>MLKENVEKNIQKTQTSFKYSNTDQVPFTVIIESIQQNIGNLNPMNIGKMIYLDNYYKKYNKLKINRKGMKRVGIQFSTAEQANNFIDTNNFDKKEYNIFIPARMVTVMGLVKDIATQITDEDIIRMGKGINPNVLNCLNISSFSIIELSYNRQCPEYLRQLKIREIMAYYNLSLYETNMFCKQPSAPSSSEFTRLNKDGRAKPIQIEDNFTTSNPPPAPKKLLYSAVTKTPIEQQRLDINTTSLNSQNKRKIPVSPGYDRAEHEKNLINYVPSYTKEVYQNISQD</sequence>
<accession>A0ABD2P9J4</accession>
<gene>
    <name evidence="1" type="ORF">HHI36_001644</name>
</gene>
<dbReference type="AlphaFoldDB" id="A0ABD2P9J4"/>
<name>A0ABD2P9J4_9CUCU</name>
<protein>
    <submittedName>
        <fullName evidence="1">Uncharacterized protein</fullName>
    </submittedName>
</protein>
<evidence type="ECO:0000313" key="2">
    <source>
        <dbReference type="Proteomes" id="UP001516400"/>
    </source>
</evidence>
<proteinExistence type="predicted"/>
<dbReference type="Proteomes" id="UP001516400">
    <property type="component" value="Unassembled WGS sequence"/>
</dbReference>